<organism evidence="3 4">
    <name type="scientific">Mya arenaria</name>
    <name type="common">Soft-shell clam</name>
    <dbReference type="NCBI Taxonomy" id="6604"/>
    <lineage>
        <taxon>Eukaryota</taxon>
        <taxon>Metazoa</taxon>
        <taxon>Spiralia</taxon>
        <taxon>Lophotrochozoa</taxon>
        <taxon>Mollusca</taxon>
        <taxon>Bivalvia</taxon>
        <taxon>Autobranchia</taxon>
        <taxon>Heteroconchia</taxon>
        <taxon>Euheterodonta</taxon>
        <taxon>Imparidentia</taxon>
        <taxon>Neoheterodontei</taxon>
        <taxon>Myida</taxon>
        <taxon>Myoidea</taxon>
        <taxon>Myidae</taxon>
        <taxon>Mya</taxon>
    </lineage>
</organism>
<feature type="transmembrane region" description="Helical" evidence="2">
    <location>
        <begin position="158"/>
        <end position="185"/>
    </location>
</feature>
<feature type="region of interest" description="Disordered" evidence="1">
    <location>
        <begin position="230"/>
        <end position="255"/>
    </location>
</feature>
<feature type="compositionally biased region" description="Low complexity" evidence="1">
    <location>
        <begin position="244"/>
        <end position="255"/>
    </location>
</feature>
<gene>
    <name evidence="3" type="ORF">MAR_006161</name>
</gene>
<proteinExistence type="predicted"/>
<evidence type="ECO:0000313" key="3">
    <source>
        <dbReference type="EMBL" id="WAQ93690.1"/>
    </source>
</evidence>
<protein>
    <submittedName>
        <fullName evidence="3">Uncharacterized protein</fullName>
    </submittedName>
</protein>
<reference evidence="3" key="1">
    <citation type="submission" date="2022-11" db="EMBL/GenBank/DDBJ databases">
        <title>Centuries of genome instability and evolution in soft-shell clam transmissible cancer (bioRxiv).</title>
        <authorList>
            <person name="Hart S.F.M."/>
            <person name="Yonemitsu M.A."/>
            <person name="Giersch R.M."/>
            <person name="Beal B.F."/>
            <person name="Arriagada G."/>
            <person name="Davis B.W."/>
            <person name="Ostrander E.A."/>
            <person name="Goff S.P."/>
            <person name="Metzger M.J."/>
        </authorList>
    </citation>
    <scope>NUCLEOTIDE SEQUENCE</scope>
    <source>
        <strain evidence="3">MELC-2E11</strain>
        <tissue evidence="3">Siphon/mantle</tissue>
    </source>
</reference>
<keyword evidence="2" id="KW-0812">Transmembrane</keyword>
<evidence type="ECO:0000256" key="1">
    <source>
        <dbReference type="SAM" id="MobiDB-lite"/>
    </source>
</evidence>
<dbReference type="Proteomes" id="UP001164746">
    <property type="component" value="Chromosome 1"/>
</dbReference>
<name>A0ABY7DAE3_MYAAR</name>
<dbReference type="EMBL" id="CP111012">
    <property type="protein sequence ID" value="WAQ93690.1"/>
    <property type="molecule type" value="Genomic_DNA"/>
</dbReference>
<evidence type="ECO:0000313" key="4">
    <source>
        <dbReference type="Proteomes" id="UP001164746"/>
    </source>
</evidence>
<accession>A0ABY7DAE3</accession>
<feature type="transmembrane region" description="Helical" evidence="2">
    <location>
        <begin position="124"/>
        <end position="152"/>
    </location>
</feature>
<keyword evidence="4" id="KW-1185">Reference proteome</keyword>
<keyword evidence="2" id="KW-0472">Membrane</keyword>
<sequence length="255" mass="28491">MSTKHKGSAVCQTNTKDLQPILQTRLFRCHGITDVENISVSENIMPSLAESRRSLFNVKLASWVVRLSAIFCMGTAAVSMAFDGLEIVALIALTQPLLASCCYNRNPESCTTWKLTTGKIILYIWLFFINCVLVAFIGYGLFYLFVFAIPYAEHFFTTWIGILLLFVFLISIVLTAVNIYTFCVLHKNGCCFMNSLNRDILNVDPEATPVAIIMPTQTVTFGRKPELDGATAGSVYPEPPPPYQEQCPPYMENKT</sequence>
<evidence type="ECO:0000256" key="2">
    <source>
        <dbReference type="SAM" id="Phobius"/>
    </source>
</evidence>
<keyword evidence="2" id="KW-1133">Transmembrane helix</keyword>